<dbReference type="InterPro" id="IPR045738">
    <property type="entry name" value="DUF6088"/>
</dbReference>
<accession>A0AB35U3G7</accession>
<organism evidence="1 2">
    <name type="scientific">Grylomicrobium aquisgranensis</name>
    <dbReference type="NCBI Taxonomy" id="2926318"/>
    <lineage>
        <taxon>Bacteria</taxon>
        <taxon>Bacillati</taxon>
        <taxon>Bacillota</taxon>
        <taxon>Erysipelotrichia</taxon>
        <taxon>Erysipelotrichales</taxon>
        <taxon>Erysipelotrichaceae</taxon>
        <taxon>Grylomicrobium</taxon>
    </lineage>
</organism>
<dbReference type="Pfam" id="PF19570">
    <property type="entry name" value="DUF6088"/>
    <property type="match status" value="1"/>
</dbReference>
<comment type="caution">
    <text evidence="1">The sequence shown here is derived from an EMBL/GenBank/DDBJ whole genome shotgun (WGS) entry which is preliminary data.</text>
</comment>
<dbReference type="SUPFAM" id="SSF46785">
    <property type="entry name" value="Winged helix' DNA-binding domain"/>
    <property type="match status" value="1"/>
</dbReference>
<dbReference type="Proteomes" id="UP001286174">
    <property type="component" value="Unassembled WGS sequence"/>
</dbReference>
<dbReference type="InterPro" id="IPR036390">
    <property type="entry name" value="WH_DNA-bd_sf"/>
</dbReference>
<dbReference type="EMBL" id="JALBUR010000012">
    <property type="protein sequence ID" value="MDX8419676.1"/>
    <property type="molecule type" value="Genomic_DNA"/>
</dbReference>
<evidence type="ECO:0000313" key="2">
    <source>
        <dbReference type="Proteomes" id="UP001286174"/>
    </source>
</evidence>
<dbReference type="AlphaFoldDB" id="A0AB35U3G7"/>
<sequence>MTQGEQVYEFLKSNFKENEPILLAEIMIPGMNDVTIRQQLKKLTTKGLIKRFDTGIYYIPRESIFKSGSTLSVDDVIRIKYLNDQNGCCGYLGGLLFANKIGITTQVPMTYEVFTNKATTKYRNTTIGNVRVILKKPYTIITKENVLELQFLDLIKEVDEVSEIDGPRLQNQLISYMKAKGMNFNSLKPYLKYYPDKIYKNMYEAGLLNGISA</sequence>
<proteinExistence type="predicted"/>
<evidence type="ECO:0000313" key="1">
    <source>
        <dbReference type="EMBL" id="MDX8419676.1"/>
    </source>
</evidence>
<name>A0AB35U3G7_9FIRM</name>
<keyword evidence="2" id="KW-1185">Reference proteome</keyword>
<gene>
    <name evidence="1" type="ORF">MOZ60_06170</name>
</gene>
<protein>
    <submittedName>
        <fullName evidence="1">DUF6088 family protein</fullName>
    </submittedName>
</protein>
<dbReference type="RefSeq" id="WP_370596006.1">
    <property type="nucleotide sequence ID" value="NZ_JALBUR010000012.1"/>
</dbReference>
<reference evidence="1 2" key="1">
    <citation type="submission" date="2022-03" db="EMBL/GenBank/DDBJ databases">
        <title>Novel taxa within the pig intestine.</title>
        <authorList>
            <person name="Wylensek D."/>
            <person name="Bishof K."/>
            <person name="Afrizal A."/>
            <person name="Clavel T."/>
        </authorList>
    </citation>
    <scope>NUCLEOTIDE SEQUENCE [LARGE SCALE GENOMIC DNA]</scope>
    <source>
        <strain evidence="1 2">CLA-KB-P133</strain>
    </source>
</reference>